<protein>
    <submittedName>
        <fullName evidence="2">Uncharacterized protein</fullName>
    </submittedName>
</protein>
<keyword evidence="3" id="KW-1185">Reference proteome</keyword>
<evidence type="ECO:0000313" key="2">
    <source>
        <dbReference type="EMBL" id="KAF2165896.1"/>
    </source>
</evidence>
<proteinExistence type="predicted"/>
<dbReference type="GeneID" id="54566227"/>
<dbReference type="RefSeq" id="XP_033666785.1">
    <property type="nucleotide sequence ID" value="XM_033812955.1"/>
</dbReference>
<name>A0A6A6CKF4_ZASCE</name>
<keyword evidence="1" id="KW-1133">Transmembrane helix</keyword>
<sequence>MPCFQADGSEYKVYEVLDAVPHQPQHVLQHHAMLPPNSSYVAPLPIEPTVGTTLVSPPTTSLPPLTNPGGPGPDRLGPWQIVTIVGGLVFGAATLIVPGITIWKIWKKRVVVPRDDTKDEHGQELYTIHTISVLTYAETFTVLQFSSNITLIRWT</sequence>
<keyword evidence="1" id="KW-0472">Membrane</keyword>
<evidence type="ECO:0000256" key="1">
    <source>
        <dbReference type="SAM" id="Phobius"/>
    </source>
</evidence>
<reference evidence="2" key="1">
    <citation type="journal article" date="2020" name="Stud. Mycol.">
        <title>101 Dothideomycetes genomes: a test case for predicting lifestyles and emergence of pathogens.</title>
        <authorList>
            <person name="Haridas S."/>
            <person name="Albert R."/>
            <person name="Binder M."/>
            <person name="Bloem J."/>
            <person name="Labutti K."/>
            <person name="Salamov A."/>
            <person name="Andreopoulos B."/>
            <person name="Baker S."/>
            <person name="Barry K."/>
            <person name="Bills G."/>
            <person name="Bluhm B."/>
            <person name="Cannon C."/>
            <person name="Castanera R."/>
            <person name="Culley D."/>
            <person name="Daum C."/>
            <person name="Ezra D."/>
            <person name="Gonzalez J."/>
            <person name="Henrissat B."/>
            <person name="Kuo A."/>
            <person name="Liang C."/>
            <person name="Lipzen A."/>
            <person name="Lutzoni F."/>
            <person name="Magnuson J."/>
            <person name="Mondo S."/>
            <person name="Nolan M."/>
            <person name="Ohm R."/>
            <person name="Pangilinan J."/>
            <person name="Park H.-J."/>
            <person name="Ramirez L."/>
            <person name="Alfaro M."/>
            <person name="Sun H."/>
            <person name="Tritt A."/>
            <person name="Yoshinaga Y."/>
            <person name="Zwiers L.-H."/>
            <person name="Turgeon B."/>
            <person name="Goodwin S."/>
            <person name="Spatafora J."/>
            <person name="Crous P."/>
            <person name="Grigoriev I."/>
        </authorList>
    </citation>
    <scope>NUCLEOTIDE SEQUENCE</scope>
    <source>
        <strain evidence="2">ATCC 36951</strain>
    </source>
</reference>
<dbReference type="Proteomes" id="UP000799537">
    <property type="component" value="Unassembled WGS sequence"/>
</dbReference>
<feature type="transmembrane region" description="Helical" evidence="1">
    <location>
        <begin position="81"/>
        <end position="106"/>
    </location>
</feature>
<organism evidence="2 3">
    <name type="scientific">Zasmidium cellare ATCC 36951</name>
    <dbReference type="NCBI Taxonomy" id="1080233"/>
    <lineage>
        <taxon>Eukaryota</taxon>
        <taxon>Fungi</taxon>
        <taxon>Dikarya</taxon>
        <taxon>Ascomycota</taxon>
        <taxon>Pezizomycotina</taxon>
        <taxon>Dothideomycetes</taxon>
        <taxon>Dothideomycetidae</taxon>
        <taxon>Mycosphaerellales</taxon>
        <taxon>Mycosphaerellaceae</taxon>
        <taxon>Zasmidium</taxon>
    </lineage>
</organism>
<dbReference type="AlphaFoldDB" id="A0A6A6CKF4"/>
<gene>
    <name evidence="2" type="ORF">M409DRAFT_55269</name>
</gene>
<dbReference type="EMBL" id="ML993598">
    <property type="protein sequence ID" value="KAF2165896.1"/>
    <property type="molecule type" value="Genomic_DNA"/>
</dbReference>
<accession>A0A6A6CKF4</accession>
<evidence type="ECO:0000313" key="3">
    <source>
        <dbReference type="Proteomes" id="UP000799537"/>
    </source>
</evidence>
<keyword evidence="1" id="KW-0812">Transmembrane</keyword>